<dbReference type="RefSeq" id="WP_179941628.1">
    <property type="nucleotide sequence ID" value="NZ_JACBYF010000014.1"/>
</dbReference>
<dbReference type="Pfam" id="PF00072">
    <property type="entry name" value="Response_reg"/>
    <property type="match status" value="1"/>
</dbReference>
<dbReference type="InterPro" id="IPR052048">
    <property type="entry name" value="ST_Response_Regulator"/>
</dbReference>
<feature type="domain" description="Response regulatory" evidence="2">
    <location>
        <begin position="3"/>
        <end position="118"/>
    </location>
</feature>
<dbReference type="SUPFAM" id="SSF52172">
    <property type="entry name" value="CheY-like"/>
    <property type="match status" value="1"/>
</dbReference>
<evidence type="ECO:0000256" key="1">
    <source>
        <dbReference type="PROSITE-ProRule" id="PRU00169"/>
    </source>
</evidence>
<dbReference type="PANTHER" id="PTHR43228">
    <property type="entry name" value="TWO-COMPONENT RESPONSE REGULATOR"/>
    <property type="match status" value="1"/>
</dbReference>
<keyword evidence="4" id="KW-1185">Reference proteome</keyword>
<accession>A0ABX2T318</accession>
<evidence type="ECO:0000313" key="4">
    <source>
        <dbReference type="Proteomes" id="UP000531840"/>
    </source>
</evidence>
<keyword evidence="1" id="KW-0597">Phosphoprotein</keyword>
<dbReference type="InterPro" id="IPR001789">
    <property type="entry name" value="Sig_transdc_resp-reg_receiver"/>
</dbReference>
<sequence>MKTVLIVEDSPYYFERAEKIAKQAGLEVYLAHDGRTGVEMYEDYKPDFVIMDICMPEMDGLEATKTITQKYPEAKIVICSSVGYVPIYKKQALANGAVEFLPKEFDLRDLKLVIEYLNMINK</sequence>
<dbReference type="PROSITE" id="PS50110">
    <property type="entry name" value="RESPONSE_REGULATORY"/>
    <property type="match status" value="1"/>
</dbReference>
<dbReference type="InterPro" id="IPR011006">
    <property type="entry name" value="CheY-like_superfamily"/>
</dbReference>
<protein>
    <submittedName>
        <fullName evidence="3">Response regulator</fullName>
    </submittedName>
</protein>
<evidence type="ECO:0000313" key="3">
    <source>
        <dbReference type="EMBL" id="NYS47844.1"/>
    </source>
</evidence>
<evidence type="ECO:0000259" key="2">
    <source>
        <dbReference type="PROSITE" id="PS50110"/>
    </source>
</evidence>
<dbReference type="EMBL" id="JACBYF010000014">
    <property type="protein sequence ID" value="NYS47844.1"/>
    <property type="molecule type" value="Genomic_DNA"/>
</dbReference>
<comment type="caution">
    <text evidence="3">The sequence shown here is derived from an EMBL/GenBank/DDBJ whole genome shotgun (WGS) entry which is preliminary data.</text>
</comment>
<dbReference type="SMART" id="SM00448">
    <property type="entry name" value="REC"/>
    <property type="match status" value="1"/>
</dbReference>
<name>A0ABX2T318_9BACL</name>
<reference evidence="3 4" key="1">
    <citation type="submission" date="2020-07" db="EMBL/GenBank/DDBJ databases">
        <title>MOT database genomes.</title>
        <authorList>
            <person name="Joseph S."/>
            <person name="Aduse-Opoku J."/>
            <person name="Hashim A."/>
            <person name="Wade W."/>
            <person name="Curtis M."/>
        </authorList>
    </citation>
    <scope>NUCLEOTIDE SEQUENCE [LARGE SCALE GENOMIC DNA]</scope>
    <source>
        <strain evidence="3 4">CIP 106318</strain>
    </source>
</reference>
<proteinExistence type="predicted"/>
<dbReference type="PANTHER" id="PTHR43228:SF1">
    <property type="entry name" value="TWO-COMPONENT RESPONSE REGULATOR ARR22"/>
    <property type="match status" value="1"/>
</dbReference>
<dbReference type="Proteomes" id="UP000531840">
    <property type="component" value="Unassembled WGS sequence"/>
</dbReference>
<organism evidence="3 4">
    <name type="scientific">Gemelliphila palaticanis</name>
    <dbReference type="NCBI Taxonomy" id="81950"/>
    <lineage>
        <taxon>Bacteria</taxon>
        <taxon>Bacillati</taxon>
        <taxon>Bacillota</taxon>
        <taxon>Bacilli</taxon>
        <taxon>Bacillales</taxon>
        <taxon>Gemellaceae</taxon>
        <taxon>Gemelliphila</taxon>
    </lineage>
</organism>
<gene>
    <name evidence="3" type="ORF">HZY85_06540</name>
</gene>
<feature type="modified residue" description="4-aspartylphosphate" evidence="1">
    <location>
        <position position="52"/>
    </location>
</feature>
<dbReference type="Gene3D" id="3.40.50.2300">
    <property type="match status" value="1"/>
</dbReference>